<dbReference type="InterPro" id="IPR027417">
    <property type="entry name" value="P-loop_NTPase"/>
</dbReference>
<comment type="caution">
    <text evidence="5">The sequence shown here is derived from an EMBL/GenBank/DDBJ whole genome shotgun (WGS) entry which is preliminary data.</text>
</comment>
<dbReference type="InterPro" id="IPR017871">
    <property type="entry name" value="ABC_transporter-like_CS"/>
</dbReference>
<dbReference type="GO" id="GO:0016887">
    <property type="term" value="F:ATP hydrolysis activity"/>
    <property type="evidence" value="ECO:0007669"/>
    <property type="project" value="InterPro"/>
</dbReference>
<dbReference type="InterPro" id="IPR050093">
    <property type="entry name" value="ABC_SmlMolc_Importer"/>
</dbReference>
<organism evidence="5 6">
    <name type="scientific">Gulosibacter chungangensis</name>
    <dbReference type="NCBI Taxonomy" id="979746"/>
    <lineage>
        <taxon>Bacteria</taxon>
        <taxon>Bacillati</taxon>
        <taxon>Actinomycetota</taxon>
        <taxon>Actinomycetes</taxon>
        <taxon>Micrococcales</taxon>
        <taxon>Microbacteriaceae</taxon>
        <taxon>Gulosibacter</taxon>
    </lineage>
</organism>
<dbReference type="SUPFAM" id="SSF52540">
    <property type="entry name" value="P-loop containing nucleoside triphosphate hydrolases"/>
    <property type="match status" value="1"/>
</dbReference>
<dbReference type="PROSITE" id="PS50893">
    <property type="entry name" value="ABC_TRANSPORTER_2"/>
    <property type="match status" value="1"/>
</dbReference>
<keyword evidence="6" id="KW-1185">Reference proteome</keyword>
<proteinExistence type="predicted"/>
<dbReference type="Gene3D" id="3.40.50.300">
    <property type="entry name" value="P-loop containing nucleotide triphosphate hydrolases"/>
    <property type="match status" value="1"/>
</dbReference>
<name>A0A7J5BF01_9MICO</name>
<gene>
    <name evidence="5" type="ORF">F8O05_00545</name>
</gene>
<dbReference type="InterPro" id="IPR003593">
    <property type="entry name" value="AAA+_ATPase"/>
</dbReference>
<dbReference type="InterPro" id="IPR003439">
    <property type="entry name" value="ABC_transporter-like_ATP-bd"/>
</dbReference>
<evidence type="ECO:0000313" key="6">
    <source>
        <dbReference type="Proteomes" id="UP000433493"/>
    </source>
</evidence>
<evidence type="ECO:0000256" key="1">
    <source>
        <dbReference type="ARBA" id="ARBA00022448"/>
    </source>
</evidence>
<dbReference type="Proteomes" id="UP000433493">
    <property type="component" value="Unassembled WGS sequence"/>
</dbReference>
<dbReference type="PANTHER" id="PTHR42781">
    <property type="entry name" value="SPERMIDINE/PUTRESCINE IMPORT ATP-BINDING PROTEIN POTA"/>
    <property type="match status" value="1"/>
</dbReference>
<dbReference type="EMBL" id="WBKB01000001">
    <property type="protein sequence ID" value="KAB1644805.1"/>
    <property type="molecule type" value="Genomic_DNA"/>
</dbReference>
<keyword evidence="3 5" id="KW-0067">ATP-binding</keyword>
<reference evidence="5 6" key="1">
    <citation type="submission" date="2019-09" db="EMBL/GenBank/DDBJ databases">
        <title>Phylogeny of genus Pseudoclavibacter and closely related genus.</title>
        <authorList>
            <person name="Li Y."/>
        </authorList>
    </citation>
    <scope>NUCLEOTIDE SEQUENCE [LARGE SCALE GENOMIC DNA]</scope>
    <source>
        <strain evidence="5 6">KCTC 13959</strain>
    </source>
</reference>
<keyword evidence="1" id="KW-0813">Transport</keyword>
<protein>
    <submittedName>
        <fullName evidence="5">ATP-binding cassette domain-containing protein</fullName>
    </submittedName>
</protein>
<evidence type="ECO:0000313" key="5">
    <source>
        <dbReference type="EMBL" id="KAB1644805.1"/>
    </source>
</evidence>
<sequence length="402" mass="41874">MAGEWTVSEATANGWSAKPVRARVPGASARATGADARSAVTSKAATGDLASDAAVIEGRVVVARDRFTLDIDLRLRPGERVGVIGANGCGKSTLLAGLAGLATLEQDSTVRFGGEPWRSTPVEARGLGFIAQDGLLFPHLSVLDNVAFGPRSAGKSKQQAREIAGRMLEAVRVGHLASASARSVSGGERQRIAFARALATDPSTLFLDEPFAALDVDASVEVREIAAQQVQDRGLSLLLVTHDLVDAVRLTDRIIVIDDGKVIEELATCDLQRAPASKFAAAFAGLARVPGHLEAQAFKTKSGLRIPLHGLETEPGLVTGASALLLAAPDRVELTCDDASNGGASGPVLQDAVESLVGDGSAVLARLRSGLLARVQSEELPTAGTEVFVRIRQARVRAAEAH</sequence>
<dbReference type="GO" id="GO:0005524">
    <property type="term" value="F:ATP binding"/>
    <property type="evidence" value="ECO:0007669"/>
    <property type="project" value="UniProtKB-KW"/>
</dbReference>
<dbReference type="Pfam" id="PF00005">
    <property type="entry name" value="ABC_tran"/>
    <property type="match status" value="1"/>
</dbReference>
<dbReference type="AlphaFoldDB" id="A0A7J5BF01"/>
<evidence type="ECO:0000256" key="3">
    <source>
        <dbReference type="ARBA" id="ARBA00022840"/>
    </source>
</evidence>
<keyword evidence="2" id="KW-0547">Nucleotide-binding</keyword>
<accession>A0A7J5BF01</accession>
<dbReference type="PANTHER" id="PTHR42781:SF4">
    <property type="entry name" value="SPERMIDINE_PUTRESCINE IMPORT ATP-BINDING PROTEIN POTA"/>
    <property type="match status" value="1"/>
</dbReference>
<dbReference type="PROSITE" id="PS00211">
    <property type="entry name" value="ABC_TRANSPORTER_1"/>
    <property type="match status" value="1"/>
</dbReference>
<dbReference type="SMART" id="SM00382">
    <property type="entry name" value="AAA"/>
    <property type="match status" value="1"/>
</dbReference>
<dbReference type="OrthoDB" id="9112331at2"/>
<evidence type="ECO:0000259" key="4">
    <source>
        <dbReference type="PROSITE" id="PS50893"/>
    </source>
</evidence>
<evidence type="ECO:0000256" key="2">
    <source>
        <dbReference type="ARBA" id="ARBA00022741"/>
    </source>
</evidence>
<feature type="domain" description="ABC transporter" evidence="4">
    <location>
        <begin position="50"/>
        <end position="284"/>
    </location>
</feature>